<organism evidence="1 2">
    <name type="scientific">Mesorhizobium ventifaucium</name>
    <dbReference type="NCBI Taxonomy" id="666020"/>
    <lineage>
        <taxon>Bacteria</taxon>
        <taxon>Pseudomonadati</taxon>
        <taxon>Pseudomonadota</taxon>
        <taxon>Alphaproteobacteria</taxon>
        <taxon>Hyphomicrobiales</taxon>
        <taxon>Phyllobacteriaceae</taxon>
        <taxon>Mesorhizobium</taxon>
    </lineage>
</organism>
<evidence type="ECO:0000313" key="1">
    <source>
        <dbReference type="EMBL" id="CAH2405350.1"/>
    </source>
</evidence>
<gene>
    <name evidence="1" type="ORF">MES4922_40197</name>
</gene>
<dbReference type="EMBL" id="CAKXZS010000034">
    <property type="protein sequence ID" value="CAH2405350.1"/>
    <property type="molecule type" value="Genomic_DNA"/>
</dbReference>
<reference evidence="1" key="1">
    <citation type="submission" date="2022-03" db="EMBL/GenBank/DDBJ databases">
        <authorList>
            <person name="Brunel B."/>
        </authorList>
    </citation>
    <scope>NUCLEOTIDE SEQUENCE</scope>
    <source>
        <strain evidence="1">STM4922sample</strain>
    </source>
</reference>
<comment type="caution">
    <text evidence="1">The sequence shown here is derived from an EMBL/GenBank/DDBJ whole genome shotgun (WGS) entry which is preliminary data.</text>
</comment>
<evidence type="ECO:0008006" key="3">
    <source>
        <dbReference type="Google" id="ProtNLM"/>
    </source>
</evidence>
<accession>A0ABN8K522</accession>
<protein>
    <recommendedName>
        <fullName evidence="3">GNAT family N-acetyltransferase</fullName>
    </recommendedName>
</protein>
<dbReference type="Proteomes" id="UP001152604">
    <property type="component" value="Unassembled WGS sequence"/>
</dbReference>
<keyword evidence="2" id="KW-1185">Reference proteome</keyword>
<name>A0ABN8K522_9HYPH</name>
<evidence type="ECO:0000313" key="2">
    <source>
        <dbReference type="Proteomes" id="UP001152604"/>
    </source>
</evidence>
<sequence>MTDDSRAIDDWEALSPDSPNSRHFLLCFRDETIEVVARDWSLTRKMPDVG</sequence>
<proteinExistence type="predicted"/>